<protein>
    <submittedName>
        <fullName evidence="2">Uncharacterized protein</fullName>
    </submittedName>
</protein>
<evidence type="ECO:0000313" key="3">
    <source>
        <dbReference type="Proteomes" id="UP000187495"/>
    </source>
</evidence>
<dbReference type="Gene3D" id="3.30.1150.10">
    <property type="match status" value="1"/>
</dbReference>
<keyword evidence="1" id="KW-1133">Transmembrane helix</keyword>
<keyword evidence="3" id="KW-1185">Reference proteome</keyword>
<keyword evidence="1" id="KW-0472">Membrane</keyword>
<sequence length="241" mass="25810">MKPYLSTPANEQKRTVALPIVASVLVHGLAIFALSLSSIMPPQQPAAMTTVLASQADFAAAKDALLQAQPKKTSQTTQITPSDMALMTAQTYHRQAYQSTKPAEAYQELASSTPSFDDYPTLDTNNPPSDTSELATIGSTTTTSTPDKAQINAALTAVKNRIETIWKRYPAQPNQSISFQVNIDGNGNVTAIIYGGGHPDLKESIEAAVYAAAPFSELAGLRDNIKLQFVTEQLISTPNEP</sequence>
<dbReference type="RefSeq" id="WP_076555270.1">
    <property type="nucleotide sequence ID" value="NZ_FTNU01000007.1"/>
</dbReference>
<proteinExistence type="predicted"/>
<name>A0A1N7EUV1_9GAMM</name>
<reference evidence="3" key="1">
    <citation type="submission" date="2017-01" db="EMBL/GenBank/DDBJ databases">
        <authorList>
            <person name="Varghese N."/>
            <person name="Submissions S."/>
        </authorList>
    </citation>
    <scope>NUCLEOTIDE SEQUENCE [LARGE SCALE GENOMIC DNA]</scope>
    <source>
        <strain evidence="3">DSM 21768</strain>
    </source>
</reference>
<accession>A0A1N7EUV1</accession>
<dbReference type="STRING" id="34061.B0189_05650"/>
<dbReference type="AlphaFoldDB" id="A0A1N7EUV1"/>
<dbReference type="Proteomes" id="UP000187495">
    <property type="component" value="Unassembled WGS sequence"/>
</dbReference>
<dbReference type="EMBL" id="FTNU01000007">
    <property type="protein sequence ID" value="SIR91846.1"/>
    <property type="molecule type" value="Genomic_DNA"/>
</dbReference>
<feature type="transmembrane region" description="Helical" evidence="1">
    <location>
        <begin position="20"/>
        <end position="39"/>
    </location>
</feature>
<evidence type="ECO:0000256" key="1">
    <source>
        <dbReference type="SAM" id="Phobius"/>
    </source>
</evidence>
<keyword evidence="1" id="KW-0812">Transmembrane</keyword>
<gene>
    <name evidence="2" type="ORF">SAMN02745664_10793</name>
</gene>
<organism evidence="2 3">
    <name type="scientific">Moraxella cuniculi DSM 21768</name>
    <dbReference type="NCBI Taxonomy" id="1122245"/>
    <lineage>
        <taxon>Bacteria</taxon>
        <taxon>Pseudomonadati</taxon>
        <taxon>Pseudomonadota</taxon>
        <taxon>Gammaproteobacteria</taxon>
        <taxon>Moraxellales</taxon>
        <taxon>Moraxellaceae</taxon>
        <taxon>Moraxella</taxon>
    </lineage>
</organism>
<evidence type="ECO:0000313" key="2">
    <source>
        <dbReference type="EMBL" id="SIR91846.1"/>
    </source>
</evidence>